<feature type="transmembrane region" description="Helical" evidence="2">
    <location>
        <begin position="54"/>
        <end position="87"/>
    </location>
</feature>
<evidence type="ECO:0000256" key="1">
    <source>
        <dbReference type="SAM" id="MobiDB-lite"/>
    </source>
</evidence>
<keyword evidence="2" id="KW-1133">Transmembrane helix</keyword>
<reference evidence="3 4" key="1">
    <citation type="submission" date="2023-10" db="EMBL/GenBank/DDBJ databases">
        <title>Noviherbaspirillum sp. CPCC 100848 genome assembly.</title>
        <authorList>
            <person name="Li X.Y."/>
            <person name="Fang X.M."/>
        </authorList>
    </citation>
    <scope>NUCLEOTIDE SEQUENCE [LARGE SCALE GENOMIC DNA]</scope>
    <source>
        <strain evidence="3 4">CPCC 100848</strain>
    </source>
</reference>
<evidence type="ECO:0008006" key="5">
    <source>
        <dbReference type="Google" id="ProtNLM"/>
    </source>
</evidence>
<comment type="caution">
    <text evidence="3">The sequence shown here is derived from an EMBL/GenBank/DDBJ whole genome shotgun (WGS) entry which is preliminary data.</text>
</comment>
<keyword evidence="2" id="KW-0812">Transmembrane</keyword>
<evidence type="ECO:0000313" key="4">
    <source>
        <dbReference type="Proteomes" id="UP001352263"/>
    </source>
</evidence>
<feature type="region of interest" description="Disordered" evidence="1">
    <location>
        <begin position="1"/>
        <end position="35"/>
    </location>
</feature>
<evidence type="ECO:0000313" key="3">
    <source>
        <dbReference type="EMBL" id="MEC4720920.1"/>
    </source>
</evidence>
<dbReference type="RefSeq" id="WP_326507630.1">
    <property type="nucleotide sequence ID" value="NZ_JAWIIV010000014.1"/>
</dbReference>
<keyword evidence="2" id="KW-0472">Membrane</keyword>
<dbReference type="Proteomes" id="UP001352263">
    <property type="component" value="Unassembled WGS sequence"/>
</dbReference>
<gene>
    <name evidence="3" type="ORF">RY831_17275</name>
</gene>
<dbReference type="EMBL" id="JAWIIV010000014">
    <property type="protein sequence ID" value="MEC4720920.1"/>
    <property type="molecule type" value="Genomic_DNA"/>
</dbReference>
<name>A0ABU6JB88_9BURK</name>
<proteinExistence type="predicted"/>
<accession>A0ABU6JB88</accession>
<keyword evidence="4" id="KW-1185">Reference proteome</keyword>
<organism evidence="3 4">
    <name type="scientific">Noviherbaspirillum album</name>
    <dbReference type="NCBI Taxonomy" id="3080276"/>
    <lineage>
        <taxon>Bacteria</taxon>
        <taxon>Pseudomonadati</taxon>
        <taxon>Pseudomonadota</taxon>
        <taxon>Betaproteobacteria</taxon>
        <taxon>Burkholderiales</taxon>
        <taxon>Oxalobacteraceae</taxon>
        <taxon>Noviherbaspirillum</taxon>
    </lineage>
</organism>
<protein>
    <recommendedName>
        <fullName evidence="5">Transmembrane protein</fullName>
    </recommendedName>
</protein>
<sequence length="112" mass="12205">MSEKTEWELVDTPQPNHGGDNPERGARAGVNSEQGKTSTNVLQAMLGRWWQLKLLGAGVAAVVAFALLLMIGGVLVLTISILAALSWGIARMVSWLRGKQLAHRTHITQHNR</sequence>
<evidence type="ECO:0000256" key="2">
    <source>
        <dbReference type="SAM" id="Phobius"/>
    </source>
</evidence>